<feature type="domain" description="Carrier" evidence="6">
    <location>
        <begin position="911"/>
        <end position="986"/>
    </location>
</feature>
<dbReference type="InterPro" id="IPR020806">
    <property type="entry name" value="PKS_PP-bd"/>
</dbReference>
<dbReference type="SUPFAM" id="SSF47336">
    <property type="entry name" value="ACP-like"/>
    <property type="match status" value="1"/>
</dbReference>
<dbReference type="NCBIfam" id="TIGR01746">
    <property type="entry name" value="Thioester-redct"/>
    <property type="match status" value="1"/>
</dbReference>
<gene>
    <name evidence="7" type="ORF">Vau01_038770</name>
</gene>
<dbReference type="EMBL" id="BOPG01000024">
    <property type="protein sequence ID" value="GIJ56361.1"/>
    <property type="molecule type" value="Genomic_DNA"/>
</dbReference>
<dbReference type="InterPro" id="IPR001242">
    <property type="entry name" value="Condensation_dom"/>
</dbReference>
<protein>
    <recommendedName>
        <fullName evidence="6">Carrier domain-containing protein</fullName>
    </recommendedName>
</protein>
<dbReference type="InterPro" id="IPR023213">
    <property type="entry name" value="CAT-like_dom_sf"/>
</dbReference>
<dbReference type="SMART" id="SM00823">
    <property type="entry name" value="PKS_PP"/>
    <property type="match status" value="1"/>
</dbReference>
<dbReference type="PROSITE" id="PS50075">
    <property type="entry name" value="CARRIER"/>
    <property type="match status" value="1"/>
</dbReference>
<dbReference type="CDD" id="cd05235">
    <property type="entry name" value="SDR_e1"/>
    <property type="match status" value="1"/>
</dbReference>
<dbReference type="Gene3D" id="3.40.50.720">
    <property type="entry name" value="NAD(P)-binding Rossmann-like Domain"/>
    <property type="match status" value="1"/>
</dbReference>
<feature type="region of interest" description="Disordered" evidence="5">
    <location>
        <begin position="208"/>
        <end position="227"/>
    </location>
</feature>
<dbReference type="InterPro" id="IPR042099">
    <property type="entry name" value="ANL_N_sf"/>
</dbReference>
<dbReference type="NCBIfam" id="TIGR01733">
    <property type="entry name" value="AA-adenyl-dom"/>
    <property type="match status" value="1"/>
</dbReference>
<keyword evidence="8" id="KW-1185">Reference proteome</keyword>
<dbReference type="GO" id="GO:0008610">
    <property type="term" value="P:lipid biosynthetic process"/>
    <property type="evidence" value="ECO:0007669"/>
    <property type="project" value="UniProtKB-ARBA"/>
</dbReference>
<dbReference type="CDD" id="cd19531">
    <property type="entry name" value="LCL_NRPS-like"/>
    <property type="match status" value="1"/>
</dbReference>
<dbReference type="SUPFAM" id="SSF52777">
    <property type="entry name" value="CoA-dependent acyltransferases"/>
    <property type="match status" value="2"/>
</dbReference>
<dbReference type="InterPro" id="IPR013120">
    <property type="entry name" value="FAR_NAD-bd"/>
</dbReference>
<dbReference type="GO" id="GO:0016874">
    <property type="term" value="F:ligase activity"/>
    <property type="evidence" value="ECO:0007669"/>
    <property type="project" value="UniProtKB-KW"/>
</dbReference>
<dbReference type="Gene3D" id="3.30.300.30">
    <property type="match status" value="1"/>
</dbReference>
<dbReference type="InterPro" id="IPR045851">
    <property type="entry name" value="AMP-bd_C_sf"/>
</dbReference>
<evidence type="ECO:0000256" key="1">
    <source>
        <dbReference type="ARBA" id="ARBA00001957"/>
    </source>
</evidence>
<name>A0A8J3Z6X7_9ACTN</name>
<dbReference type="GO" id="GO:0043041">
    <property type="term" value="P:amino acid activation for nonribosomal peptide biosynthetic process"/>
    <property type="evidence" value="ECO:0007669"/>
    <property type="project" value="TreeGrafter"/>
</dbReference>
<evidence type="ECO:0000256" key="5">
    <source>
        <dbReference type="SAM" id="MobiDB-lite"/>
    </source>
</evidence>
<evidence type="ECO:0000259" key="6">
    <source>
        <dbReference type="PROSITE" id="PS50075"/>
    </source>
</evidence>
<comment type="cofactor">
    <cofactor evidence="1">
        <name>pantetheine 4'-phosphate</name>
        <dbReference type="ChEBI" id="CHEBI:47942"/>
    </cofactor>
</comment>
<dbReference type="GO" id="GO:0044550">
    <property type="term" value="P:secondary metabolite biosynthetic process"/>
    <property type="evidence" value="ECO:0007669"/>
    <property type="project" value="TreeGrafter"/>
</dbReference>
<dbReference type="Gene3D" id="3.40.50.12780">
    <property type="entry name" value="N-terminal domain of ligase-like"/>
    <property type="match status" value="1"/>
</dbReference>
<dbReference type="InterPro" id="IPR009081">
    <property type="entry name" value="PP-bd_ACP"/>
</dbReference>
<dbReference type="InterPro" id="IPR036291">
    <property type="entry name" value="NAD(P)-bd_dom_sf"/>
</dbReference>
<dbReference type="PANTHER" id="PTHR45527">
    <property type="entry name" value="NONRIBOSOMAL PEPTIDE SYNTHETASE"/>
    <property type="match status" value="1"/>
</dbReference>
<dbReference type="CDD" id="cd05930">
    <property type="entry name" value="A_NRPS"/>
    <property type="match status" value="1"/>
</dbReference>
<evidence type="ECO:0000256" key="3">
    <source>
        <dbReference type="ARBA" id="ARBA00022553"/>
    </source>
</evidence>
<dbReference type="InterPro" id="IPR010080">
    <property type="entry name" value="Thioester_reductase-like_dom"/>
</dbReference>
<dbReference type="Gene3D" id="3.30.559.30">
    <property type="entry name" value="Nonribosomal peptide synthetase, condensation domain"/>
    <property type="match status" value="1"/>
</dbReference>
<dbReference type="Gene3D" id="3.30.559.10">
    <property type="entry name" value="Chloramphenicol acetyltransferase-like domain"/>
    <property type="match status" value="1"/>
</dbReference>
<accession>A0A8J3Z6X7</accession>
<dbReference type="RefSeq" id="WP_203994583.1">
    <property type="nucleotide sequence ID" value="NZ_BOPG01000024.1"/>
</dbReference>
<dbReference type="Pfam" id="PF00501">
    <property type="entry name" value="AMP-binding"/>
    <property type="match status" value="1"/>
</dbReference>
<dbReference type="SUPFAM" id="SSF51735">
    <property type="entry name" value="NAD(P)-binding Rossmann-fold domains"/>
    <property type="match status" value="1"/>
</dbReference>
<organism evidence="7 8">
    <name type="scientific">Virgisporangium aurantiacum</name>
    <dbReference type="NCBI Taxonomy" id="175570"/>
    <lineage>
        <taxon>Bacteria</taxon>
        <taxon>Bacillati</taxon>
        <taxon>Actinomycetota</taxon>
        <taxon>Actinomycetes</taxon>
        <taxon>Micromonosporales</taxon>
        <taxon>Micromonosporaceae</taxon>
        <taxon>Virgisporangium</taxon>
    </lineage>
</organism>
<dbReference type="Pfam" id="PF00550">
    <property type="entry name" value="PP-binding"/>
    <property type="match status" value="1"/>
</dbReference>
<dbReference type="Proteomes" id="UP000612585">
    <property type="component" value="Unassembled WGS sequence"/>
</dbReference>
<proteinExistence type="predicted"/>
<dbReference type="Pfam" id="PF00668">
    <property type="entry name" value="Condensation"/>
    <property type="match status" value="1"/>
</dbReference>
<evidence type="ECO:0000313" key="7">
    <source>
        <dbReference type="EMBL" id="GIJ56361.1"/>
    </source>
</evidence>
<keyword evidence="2" id="KW-0596">Phosphopantetheine</keyword>
<dbReference type="GO" id="GO:0031177">
    <property type="term" value="F:phosphopantetheine binding"/>
    <property type="evidence" value="ECO:0007669"/>
    <property type="project" value="InterPro"/>
</dbReference>
<evidence type="ECO:0000256" key="4">
    <source>
        <dbReference type="ARBA" id="ARBA00022598"/>
    </source>
</evidence>
<evidence type="ECO:0000256" key="2">
    <source>
        <dbReference type="ARBA" id="ARBA00022450"/>
    </source>
</evidence>
<dbReference type="InterPro" id="IPR036736">
    <property type="entry name" value="ACP-like_sf"/>
</dbReference>
<keyword evidence="3" id="KW-0597">Phosphoprotein</keyword>
<sequence>MTSDVFPASIAQERVWLAHHLRPSLPVYNVAMWLPVPDGGDVERLAAALTRLVDRHESLRTSFVGDVGVVQVVHPAGPVRVPETDLRSTPPTERDAAFARAARAEATVPFALDRAPLWRARLVRLAGDDARLVFVCHHAVFDGASSDILVRELLEVYAAAGAGREPDLPELPVQCADHAVWQRDRSTPARIAAEQARQDRTLARLPADLGLPTDRPRPPTPTARGEVHPFTVPAELTARIVAWSKRTGVTPFMTMLAAFHVLLARWAGRTDVHVGVPLGGRTLPELTGLIGMFVHTAVVRTDLAADPSFGELTRQVRDAVAATLDHQDVPGRTPQCQVGFNLVPSDISGQIHTGTVMSDLALDLSLAGGTVRGRLEYATDLFEEATARSLADAYVAALAGALDAPDRPVSVLPVTVPERAAGRVEWIDGGPLPAPAAPVTRLIAGHARRRPDRTAIVHDGRTVGYGELHTAALATAARLIRHGAGPDRPVAVALAPGVDAVVAILGALYAGAPYVAVDPHGPAERVRAVLDDADPAVVVALPGEAVAYGDRAVVRPINGADGPDTAATTPATVAYVSYTSGSAGRPKGVVVGAAALAHFVAAATARYGITADDRVLQFAPLHFDASVEELFVTLCAGATLVIRTPAMLESVPRLLSGCADAGVTVLDLPTAYWHEVAYLVGGGATLPAGIRTVIIGGEAAAPARVARWPATVRLINSYGPTEATVVATAADLTPADTDVPIGLPLAGVRAAVIDGELYLAGPTLADGYLNRPDLTARRFVTLDGVRAYRTGDLVRRRADGQLVFVGRRDDELKISGHRVDPAEIESALLDHPSIRDAAVVAVPTATGTVRLVAYIVTAGPVAADLPARLGAVLPAVMIPSTFVAVPAIPRTANNKVDRAALRERDTGPRAVAADGIERVVLDAWTAVLGTAPASVDDDFFDVGGRSLQTIQIANRLAAVLGREITVGTVFEHPTVAGLAHALAGARVPEGHDPALRDAVLPPDIRPGPGPARTAAAARTVLLTGATGFVGRYLLRELLTTTDVRVVCPVRADDPAVAADRITRALTAAGTPDVPGLAARVHPVPADLGRPRFDLDPAAFDRLAADVDAVYHAAANVSLAVGYDSARAANVLATREILRLAATGRPAAVHHVSTVAVAGRTGLRGPGYAHSKEIAERLVTEAGRRGLPVAIYRLGRVVGPGDGTAVNPDDLIWRVLRAAVDLSTLPDLRVAEPWTPVDWVARTLVSLSRTRGAAADAPVATLLPTRPTSLRDVVDWVAGYGFDLPRLPADEWAGVALRHPDHAAVAIPLTAASADVPAVHIGRSGSDCPPVDEALMRRYLATAVATGVLPVPAGRRRAGP</sequence>
<dbReference type="SUPFAM" id="SSF56801">
    <property type="entry name" value="Acetyl-CoA synthetase-like"/>
    <property type="match status" value="1"/>
</dbReference>
<reference evidence="7" key="1">
    <citation type="submission" date="2021-01" db="EMBL/GenBank/DDBJ databases">
        <title>Whole genome shotgun sequence of Virgisporangium aurantiacum NBRC 16421.</title>
        <authorList>
            <person name="Komaki H."/>
            <person name="Tamura T."/>
        </authorList>
    </citation>
    <scope>NUCLEOTIDE SEQUENCE</scope>
    <source>
        <strain evidence="7">NBRC 16421</strain>
    </source>
</reference>
<evidence type="ECO:0000313" key="8">
    <source>
        <dbReference type="Proteomes" id="UP000612585"/>
    </source>
</evidence>
<dbReference type="PANTHER" id="PTHR45527:SF1">
    <property type="entry name" value="FATTY ACID SYNTHASE"/>
    <property type="match status" value="1"/>
</dbReference>
<dbReference type="InterPro" id="IPR000873">
    <property type="entry name" value="AMP-dep_synth/lig_dom"/>
</dbReference>
<dbReference type="Pfam" id="PF13193">
    <property type="entry name" value="AMP-binding_C"/>
    <property type="match status" value="1"/>
</dbReference>
<keyword evidence="4" id="KW-0436">Ligase</keyword>
<dbReference type="Pfam" id="PF07993">
    <property type="entry name" value="NAD_binding_4"/>
    <property type="match status" value="2"/>
</dbReference>
<comment type="caution">
    <text evidence="7">The sequence shown here is derived from an EMBL/GenBank/DDBJ whole genome shotgun (WGS) entry which is preliminary data.</text>
</comment>
<dbReference type="InterPro" id="IPR010071">
    <property type="entry name" value="AA_adenyl_dom"/>
</dbReference>
<dbReference type="InterPro" id="IPR025110">
    <property type="entry name" value="AMP-bd_C"/>
</dbReference>
<dbReference type="Gene3D" id="1.10.1200.10">
    <property type="entry name" value="ACP-like"/>
    <property type="match status" value="1"/>
</dbReference>
<dbReference type="GO" id="GO:0005737">
    <property type="term" value="C:cytoplasm"/>
    <property type="evidence" value="ECO:0007669"/>
    <property type="project" value="TreeGrafter"/>
</dbReference>